<name>A0A0F9UDF3_9ZZZZ</name>
<reference evidence="1" key="1">
    <citation type="journal article" date="2015" name="Nature">
        <title>Complex archaea that bridge the gap between prokaryotes and eukaryotes.</title>
        <authorList>
            <person name="Spang A."/>
            <person name="Saw J.H."/>
            <person name="Jorgensen S.L."/>
            <person name="Zaremba-Niedzwiedzka K."/>
            <person name="Martijn J."/>
            <person name="Lind A.E."/>
            <person name="van Eijk R."/>
            <person name="Schleper C."/>
            <person name="Guy L."/>
            <person name="Ettema T.J."/>
        </authorList>
    </citation>
    <scope>NUCLEOTIDE SEQUENCE</scope>
</reference>
<proteinExistence type="predicted"/>
<comment type="caution">
    <text evidence="1">The sequence shown here is derived from an EMBL/GenBank/DDBJ whole genome shotgun (WGS) entry which is preliminary data.</text>
</comment>
<protein>
    <submittedName>
        <fullName evidence="1">Uncharacterized protein</fullName>
    </submittedName>
</protein>
<dbReference type="AlphaFoldDB" id="A0A0F9UDF3"/>
<evidence type="ECO:0000313" key="1">
    <source>
        <dbReference type="EMBL" id="KKN91220.1"/>
    </source>
</evidence>
<organism evidence="1">
    <name type="scientific">marine sediment metagenome</name>
    <dbReference type="NCBI Taxonomy" id="412755"/>
    <lineage>
        <taxon>unclassified sequences</taxon>
        <taxon>metagenomes</taxon>
        <taxon>ecological metagenomes</taxon>
    </lineage>
</organism>
<accession>A0A0F9UDF3</accession>
<dbReference type="EMBL" id="LAZR01000105">
    <property type="protein sequence ID" value="KKN91220.1"/>
    <property type="molecule type" value="Genomic_DNA"/>
</dbReference>
<sequence length="190" mass="22462">MKTLTTEEQRKIKDRFEKHVDRRSRKDMIDFLTSHFRYHTMSSWNRSTSYAHCIKLHHLSIPDDICDTMYDMVFNDEWGNHFSEIIDLFSMSHDDNWVVGTNGRSGGYLVLYKGTVKNGRRGCLLGSIDQEEDFHEWDRDELRARVNSVCSFDMLVSNVAMEFVAFCRTYNIIDETIMVQKTVQVLREKQ</sequence>
<gene>
    <name evidence="1" type="ORF">LCGC14_0220880</name>
</gene>